<evidence type="ECO:0000313" key="2">
    <source>
        <dbReference type="Proteomes" id="UP000799118"/>
    </source>
</evidence>
<organism evidence="1 2">
    <name type="scientific">Gymnopus androsaceus JB14</name>
    <dbReference type="NCBI Taxonomy" id="1447944"/>
    <lineage>
        <taxon>Eukaryota</taxon>
        <taxon>Fungi</taxon>
        <taxon>Dikarya</taxon>
        <taxon>Basidiomycota</taxon>
        <taxon>Agaricomycotina</taxon>
        <taxon>Agaricomycetes</taxon>
        <taxon>Agaricomycetidae</taxon>
        <taxon>Agaricales</taxon>
        <taxon>Marasmiineae</taxon>
        <taxon>Omphalotaceae</taxon>
        <taxon>Gymnopus</taxon>
    </lineage>
</organism>
<dbReference type="Proteomes" id="UP000799118">
    <property type="component" value="Unassembled WGS sequence"/>
</dbReference>
<protein>
    <recommendedName>
        <fullName evidence="3">RRM domain-containing protein</fullName>
    </recommendedName>
</protein>
<accession>A0A6A4ILL0</accession>
<proteinExistence type="predicted"/>
<dbReference type="GO" id="GO:0003676">
    <property type="term" value="F:nucleic acid binding"/>
    <property type="evidence" value="ECO:0007669"/>
    <property type="project" value="InterPro"/>
</dbReference>
<dbReference type="AlphaFoldDB" id="A0A6A4ILL0"/>
<dbReference type="OrthoDB" id="4726at2759"/>
<evidence type="ECO:0008006" key="3">
    <source>
        <dbReference type="Google" id="ProtNLM"/>
    </source>
</evidence>
<dbReference type="InterPro" id="IPR035979">
    <property type="entry name" value="RBD_domain_sf"/>
</dbReference>
<dbReference type="InterPro" id="IPR012677">
    <property type="entry name" value="Nucleotide-bd_a/b_plait_sf"/>
</dbReference>
<keyword evidence="2" id="KW-1185">Reference proteome</keyword>
<name>A0A6A4ILL0_9AGAR</name>
<dbReference type="CDD" id="cd00590">
    <property type="entry name" value="RRM_SF"/>
    <property type="match status" value="1"/>
</dbReference>
<evidence type="ECO:0000313" key="1">
    <source>
        <dbReference type="EMBL" id="KAE9410423.1"/>
    </source>
</evidence>
<dbReference type="SUPFAM" id="SSF54928">
    <property type="entry name" value="RNA-binding domain, RBD"/>
    <property type="match status" value="1"/>
</dbReference>
<reference evidence="1" key="1">
    <citation type="journal article" date="2019" name="Environ. Microbiol.">
        <title>Fungal ecological strategies reflected in gene transcription - a case study of two litter decomposers.</title>
        <authorList>
            <person name="Barbi F."/>
            <person name="Kohler A."/>
            <person name="Barry K."/>
            <person name="Baskaran P."/>
            <person name="Daum C."/>
            <person name="Fauchery L."/>
            <person name="Ihrmark K."/>
            <person name="Kuo A."/>
            <person name="LaButti K."/>
            <person name="Lipzen A."/>
            <person name="Morin E."/>
            <person name="Grigoriev I.V."/>
            <person name="Henrissat B."/>
            <person name="Lindahl B."/>
            <person name="Martin F."/>
        </authorList>
    </citation>
    <scope>NUCLEOTIDE SEQUENCE</scope>
    <source>
        <strain evidence="1">JB14</strain>
    </source>
</reference>
<dbReference type="Gene3D" id="3.30.70.330">
    <property type="match status" value="1"/>
</dbReference>
<sequence length="208" mass="23594">MRIINHRLACCMKKSLAHVNNSHDAMRKSSRILDAKKAADKRKVIEKRKRPSELFCAYVGNIHPLTTIEDLVDLFEPCEGLYEIRLRIAQGSVLRATEHTVVDELDVQYATVALSAWNGLVQTMAMNGTTVRGRRLVVGLTSAVLPETDRIIYEHYHGEGSLRRKKHGPLRPEPTEIIIGRPRRRDVIACNDLSRLPRTLLNLPITIM</sequence>
<dbReference type="EMBL" id="ML769385">
    <property type="protein sequence ID" value="KAE9410423.1"/>
    <property type="molecule type" value="Genomic_DNA"/>
</dbReference>
<gene>
    <name evidence="1" type="ORF">BT96DRAFT_375522</name>
</gene>